<feature type="region of interest" description="Disordered" evidence="1">
    <location>
        <begin position="208"/>
        <end position="235"/>
    </location>
</feature>
<evidence type="ECO:0000256" key="1">
    <source>
        <dbReference type="SAM" id="MobiDB-lite"/>
    </source>
</evidence>
<name>A0A7S3Q1Z2_9STRA</name>
<evidence type="ECO:0000313" key="3">
    <source>
        <dbReference type="EMBL" id="CAE0462568.1"/>
    </source>
</evidence>
<feature type="compositionally biased region" description="Low complexity" evidence="1">
    <location>
        <begin position="219"/>
        <end position="231"/>
    </location>
</feature>
<keyword evidence="2" id="KW-0472">Membrane</keyword>
<dbReference type="Gene3D" id="3.30.300.320">
    <property type="match status" value="1"/>
</dbReference>
<feature type="transmembrane region" description="Helical" evidence="2">
    <location>
        <begin position="428"/>
        <end position="451"/>
    </location>
</feature>
<reference evidence="3" key="1">
    <citation type="submission" date="2021-01" db="EMBL/GenBank/DDBJ databases">
        <authorList>
            <person name="Corre E."/>
            <person name="Pelletier E."/>
            <person name="Niang G."/>
            <person name="Scheremetjew M."/>
            <person name="Finn R."/>
            <person name="Kale V."/>
            <person name="Holt S."/>
            <person name="Cochrane G."/>
            <person name="Meng A."/>
            <person name="Brown T."/>
            <person name="Cohen L."/>
        </authorList>
    </citation>
    <scope>NUCLEOTIDE SEQUENCE</scope>
    <source>
        <strain evidence="3">MM31A-1</strain>
    </source>
</reference>
<organism evidence="3">
    <name type="scientific">Chaetoceros debilis</name>
    <dbReference type="NCBI Taxonomy" id="122233"/>
    <lineage>
        <taxon>Eukaryota</taxon>
        <taxon>Sar</taxon>
        <taxon>Stramenopiles</taxon>
        <taxon>Ochrophyta</taxon>
        <taxon>Bacillariophyta</taxon>
        <taxon>Coscinodiscophyceae</taxon>
        <taxon>Chaetocerotophycidae</taxon>
        <taxon>Chaetocerotales</taxon>
        <taxon>Chaetocerotaceae</taxon>
        <taxon>Chaetoceros</taxon>
    </lineage>
</organism>
<dbReference type="EMBL" id="HBIO01009609">
    <property type="protein sequence ID" value="CAE0462568.1"/>
    <property type="molecule type" value="Transcribed_RNA"/>
</dbReference>
<dbReference type="AlphaFoldDB" id="A0A7S3Q1Z2"/>
<dbReference type="SUPFAM" id="SSF50965">
    <property type="entry name" value="Galactose oxidase, central domain"/>
    <property type="match status" value="1"/>
</dbReference>
<dbReference type="PANTHER" id="PTHR36220:SF1">
    <property type="entry name" value="GAMMA TUBULIN COMPLEX COMPONENT C-TERMINAL DOMAIN-CONTAINING PROTEIN"/>
    <property type="match status" value="1"/>
</dbReference>
<gene>
    <name evidence="3" type="ORF">CDEB00056_LOCUS7409</name>
</gene>
<dbReference type="PANTHER" id="PTHR36220">
    <property type="entry name" value="UNNAMED PRODUCT"/>
    <property type="match status" value="1"/>
</dbReference>
<proteinExistence type="predicted"/>
<dbReference type="InterPro" id="IPR011043">
    <property type="entry name" value="Gal_Oxase/kelch_b-propeller"/>
</dbReference>
<dbReference type="Gene3D" id="2.130.10.130">
    <property type="entry name" value="Integrin alpha, N-terminal"/>
    <property type="match status" value="1"/>
</dbReference>
<dbReference type="InterPro" id="IPR028994">
    <property type="entry name" value="Integrin_alpha_N"/>
</dbReference>
<keyword evidence="2" id="KW-1133">Transmembrane helix</keyword>
<accession>A0A7S3Q1Z2</accession>
<evidence type="ECO:0000256" key="2">
    <source>
        <dbReference type="SAM" id="Phobius"/>
    </source>
</evidence>
<protein>
    <recommendedName>
        <fullName evidence="4">LNR domain-containing protein</fullName>
    </recommendedName>
</protein>
<feature type="transmembrane region" description="Helical" evidence="2">
    <location>
        <begin position="522"/>
        <end position="541"/>
    </location>
</feature>
<sequence>MQQPTESDDEGNPLLQDDEMRELIGSLTAALADIQQLKGKVKSLEGALSTNTSTSESGTGTGSVTLTNKFQTAVANTMNCAPAAYAASPAATDVTMTASKMDDQPSIHDQLSSPLSADSRGSLRSKPLSLMVEQENKTSVTHGLPQSIFKPKVIEKVLTKPSISFEFCADEKEGEPPKSTKSFQSAAFNLMHKPSGNSEKFKPASILNDGKHSKSSRNISIGDSIGDESSSTRSSKWNILKDQNSSFRKAARVVSAFKRKVSFGGKSNEEEFLPNFNEEGRKDNDSDGDVDISSHSFTDRSFGRLGVLSGGDETSLEEDVYSLIILCGFHSKSGALGLASFFFQILLGSFVAYDQIKSGKGSSTFDIPFRVPIVVRLGQFCCIILALCTQSDILTSVRSIVVMGSDSNWDFIVGMEGQKSRRSWFTRIVLPNSMKFCQGILVAFVSFIVVIQTDNIIELLQNFSALMVISEMDNILFQMASFGYFGEELRADTHRLGEVSVVNLSMSFAAHKTSSGLKIVRFIFLIMTLIFLGGWGYVLYFQQIGHYFDTKFPLCKGNYKLAKKHFGDGKCFGGPLNTLGCKFEDGDCISFNFAYPDCKGEALTHLTNVQTELSKSTCLNTDFAILECEFSAGSCCDYSLQRSPAFGDGICNGGKISTKLCALDKEDCYAFSQEFPRCPLEELAEISGSSDVVLGNGICESTIYASPECGYENRDCDVGQIGQDIVLNGVASGTALFFKMRISADGSKVMIGLFRSSESFEYADDDYGRVSVYEFDSTSNSWIRDTSIVGDQIGDRFGFGLSTNIDGERVVVGASRYNQNAGVARVFQFDSSLQAWGQVGEDFSSFGAYTGISVSMDERGSRIAVSASAASSNDLLINGMIKVYDLSSNNLWVQVGNAIAGTKIYEAISFFHMQLSSADGSRIFFNSGYEIYPDYVAIVAYEFDYVLNDWIMLGSPVPNPHPTRNNPAISADGSRFAISSYAVNGSKPGEVHIYELNVVDNVKEWKQMGNALTAQFPKAGDGFGISLSLTADGTLLGVSAVAKECTGSPQFCQSGVVNLYKYKPTNIPGVPFMRVPLKKAIGYGNIAQQEERATDNDLVGRDVLLSRDGSKIFISGFDFVNGNGFVKVYNTDDLFYPECTLSNPEKIGDTFCLVPEPFYTPECGYDGGDCPLPKTIDKYPGCFVSNPKYLEDGECIDAYPYNSEACGYDNGACPLPSPVEGYPNCFVSDPSVIGDGKCDFAWLPYNSFDCGFEGGDCLPN</sequence>
<feature type="compositionally biased region" description="Polar residues" evidence="1">
    <location>
        <begin position="107"/>
        <end position="116"/>
    </location>
</feature>
<feature type="region of interest" description="Disordered" evidence="1">
    <location>
        <begin position="103"/>
        <end position="122"/>
    </location>
</feature>
<evidence type="ECO:0008006" key="4">
    <source>
        <dbReference type="Google" id="ProtNLM"/>
    </source>
</evidence>
<keyword evidence="2" id="KW-0812">Transmembrane</keyword>